<evidence type="ECO:0000256" key="1">
    <source>
        <dbReference type="ARBA" id="ARBA00004123"/>
    </source>
</evidence>
<feature type="compositionally biased region" description="Basic residues" evidence="3">
    <location>
        <begin position="239"/>
        <end position="248"/>
    </location>
</feature>
<protein>
    <recommendedName>
        <fullName evidence="4">PDZ domain-containing protein</fullName>
    </recommendedName>
</protein>
<feature type="region of interest" description="Disordered" evidence="3">
    <location>
        <begin position="203"/>
        <end position="331"/>
    </location>
</feature>
<reference evidence="5" key="1">
    <citation type="submission" date="2020-10" db="EMBL/GenBank/DDBJ databases">
        <title>Chromosome-scale genome assembly of the Allis shad, Alosa alosa.</title>
        <authorList>
            <person name="Margot Z."/>
            <person name="Christophe K."/>
            <person name="Cabau C."/>
            <person name="Louis A."/>
            <person name="Berthelot C."/>
            <person name="Parey E."/>
            <person name="Roest Crollius H."/>
            <person name="Montfort J."/>
            <person name="Robinson-Rechavi M."/>
            <person name="Bucao C."/>
            <person name="Bouchez O."/>
            <person name="Gislard M."/>
            <person name="Lluch J."/>
            <person name="Milhes M."/>
            <person name="Lampietro C."/>
            <person name="Lopez Roques C."/>
            <person name="Donnadieu C."/>
            <person name="Braasch I."/>
            <person name="Desvignes T."/>
            <person name="Postlethwait J."/>
            <person name="Bobe J."/>
            <person name="Guiguen Y."/>
        </authorList>
    </citation>
    <scope>NUCLEOTIDE SEQUENCE</scope>
    <source>
        <strain evidence="5">M-15738</strain>
        <tissue evidence="5">Blood</tissue>
    </source>
</reference>
<dbReference type="Proteomes" id="UP000823561">
    <property type="component" value="Chromosome 19"/>
</dbReference>
<dbReference type="AlphaFoldDB" id="A0AAV6FW47"/>
<dbReference type="GO" id="GO:0043484">
    <property type="term" value="P:regulation of RNA splicing"/>
    <property type="evidence" value="ECO:0007669"/>
    <property type="project" value="TreeGrafter"/>
</dbReference>
<feature type="compositionally biased region" description="Basic and acidic residues" evidence="3">
    <location>
        <begin position="249"/>
        <end position="260"/>
    </location>
</feature>
<feature type="compositionally biased region" description="Polar residues" evidence="3">
    <location>
        <begin position="262"/>
        <end position="271"/>
    </location>
</feature>
<evidence type="ECO:0000256" key="3">
    <source>
        <dbReference type="SAM" id="MobiDB-lite"/>
    </source>
</evidence>
<feature type="compositionally biased region" description="Basic and acidic residues" evidence="3">
    <location>
        <begin position="204"/>
        <end position="215"/>
    </location>
</feature>
<feature type="region of interest" description="Disordered" evidence="3">
    <location>
        <begin position="346"/>
        <end position="373"/>
    </location>
</feature>
<dbReference type="InterPro" id="IPR052082">
    <property type="entry name" value="Myelin_sheath_structural"/>
</dbReference>
<dbReference type="PANTHER" id="PTHR23348">
    <property type="entry name" value="PERIAXIN/AHNAK"/>
    <property type="match status" value="1"/>
</dbReference>
<dbReference type="CDD" id="cd00136">
    <property type="entry name" value="PDZ_canonical"/>
    <property type="match status" value="1"/>
</dbReference>
<sequence length="428" mass="47938">MCDCFHLAFPNWHGPGTGAGRRLRGPEREAEDDSVCEEPAEFVEGERPRPQGSSPVEEFPAAEYIEKPGEDNFYDPLHKTGSGKKGKKVGFGSLFDKRSSGKMSQMENGESEVLVKTAKEACAEGLVVTGGGKDGIFIKELKPDSPASKHLRVKEGDQILSATVYFDNVSYEDAIQILEHAQAYKMEFCLRRKPPEPTVQEDVEAARLEGEEGSPKMRGRKKKRQEVRISWPKFPSFSKGRKGFKRSHSTSEAEEQRKLEMSPTTSDTESPVKSPLKSPDGKEKKKKRLKLKVKMKGLRSKSVEHPTRDDEEPTMENLGGVENQVEQDGTDIQSPEEMQLLGEPQVVEQEDAKSQKSTKARDEYTFPSLTGPEMETGLHRVELITLDKALKTTDISDALAESSPKEISSESVKTERYRFAKEVTKNWR</sequence>
<dbReference type="InterPro" id="IPR001478">
    <property type="entry name" value="PDZ"/>
</dbReference>
<dbReference type="PROSITE" id="PS50106">
    <property type="entry name" value="PDZ"/>
    <property type="match status" value="1"/>
</dbReference>
<dbReference type="GO" id="GO:0043034">
    <property type="term" value="C:costamere"/>
    <property type="evidence" value="ECO:0007669"/>
    <property type="project" value="TreeGrafter"/>
</dbReference>
<evidence type="ECO:0000313" key="6">
    <source>
        <dbReference type="Proteomes" id="UP000823561"/>
    </source>
</evidence>
<evidence type="ECO:0000259" key="4">
    <source>
        <dbReference type="PROSITE" id="PS50106"/>
    </source>
</evidence>
<proteinExistence type="predicted"/>
<dbReference type="EMBL" id="JADWDJ010000019">
    <property type="protein sequence ID" value="KAG5265596.1"/>
    <property type="molecule type" value="Genomic_DNA"/>
</dbReference>
<comment type="caution">
    <text evidence="5">The sequence shown here is derived from an EMBL/GenBank/DDBJ whole genome shotgun (WGS) entry which is preliminary data.</text>
</comment>
<gene>
    <name evidence="5" type="ORF">AALO_G00244230</name>
</gene>
<feature type="domain" description="PDZ" evidence="4">
    <location>
        <begin position="112"/>
        <end position="181"/>
    </location>
</feature>
<dbReference type="PANTHER" id="PTHR23348:SF41">
    <property type="entry name" value="NEUROBLAST DIFFERENTIATION-ASSOCIATED PROTEIN AHNAK"/>
    <property type="match status" value="1"/>
</dbReference>
<keyword evidence="2" id="KW-0539">Nucleus</keyword>
<evidence type="ECO:0000256" key="2">
    <source>
        <dbReference type="ARBA" id="ARBA00023242"/>
    </source>
</evidence>
<feature type="compositionally biased region" description="Basic residues" evidence="3">
    <location>
        <begin position="284"/>
        <end position="299"/>
    </location>
</feature>
<dbReference type="SUPFAM" id="SSF50156">
    <property type="entry name" value="PDZ domain-like"/>
    <property type="match status" value="1"/>
</dbReference>
<feature type="compositionally biased region" description="Acidic residues" evidence="3">
    <location>
        <begin position="29"/>
        <end position="43"/>
    </location>
</feature>
<evidence type="ECO:0000313" key="5">
    <source>
        <dbReference type="EMBL" id="KAG5265596.1"/>
    </source>
</evidence>
<dbReference type="InterPro" id="IPR036034">
    <property type="entry name" value="PDZ_sf"/>
</dbReference>
<organism evidence="5 6">
    <name type="scientific">Alosa alosa</name>
    <name type="common">allis shad</name>
    <dbReference type="NCBI Taxonomy" id="278164"/>
    <lineage>
        <taxon>Eukaryota</taxon>
        <taxon>Metazoa</taxon>
        <taxon>Chordata</taxon>
        <taxon>Craniata</taxon>
        <taxon>Vertebrata</taxon>
        <taxon>Euteleostomi</taxon>
        <taxon>Actinopterygii</taxon>
        <taxon>Neopterygii</taxon>
        <taxon>Teleostei</taxon>
        <taxon>Clupei</taxon>
        <taxon>Clupeiformes</taxon>
        <taxon>Clupeoidei</taxon>
        <taxon>Clupeidae</taxon>
        <taxon>Alosa</taxon>
    </lineage>
</organism>
<feature type="compositionally biased region" description="Basic and acidic residues" evidence="3">
    <location>
        <begin position="350"/>
        <end position="364"/>
    </location>
</feature>
<accession>A0AAV6FW47</accession>
<dbReference type="Gene3D" id="2.30.42.10">
    <property type="match status" value="1"/>
</dbReference>
<dbReference type="GO" id="GO:0005634">
    <property type="term" value="C:nucleus"/>
    <property type="evidence" value="ECO:0007669"/>
    <property type="project" value="UniProtKB-SubCell"/>
</dbReference>
<dbReference type="SMART" id="SM00228">
    <property type="entry name" value="PDZ"/>
    <property type="match status" value="1"/>
</dbReference>
<keyword evidence="6" id="KW-1185">Reference proteome</keyword>
<feature type="region of interest" description="Disordered" evidence="3">
    <location>
        <begin position="15"/>
        <end position="56"/>
    </location>
</feature>
<comment type="subcellular location">
    <subcellularLocation>
        <location evidence="1">Nucleus</location>
    </subcellularLocation>
</comment>
<name>A0AAV6FW47_9TELE</name>